<evidence type="ECO:0000256" key="2">
    <source>
        <dbReference type="SAM" id="SignalP"/>
    </source>
</evidence>
<name>A0A1I4HA07_9RHOB</name>
<accession>A0A1I4HA07</accession>
<evidence type="ECO:0000313" key="5">
    <source>
        <dbReference type="Proteomes" id="UP000198851"/>
    </source>
</evidence>
<reference evidence="5" key="1">
    <citation type="submission" date="2016-10" db="EMBL/GenBank/DDBJ databases">
        <authorList>
            <person name="Varghese N."/>
            <person name="Submissions S."/>
        </authorList>
    </citation>
    <scope>NUCLEOTIDE SEQUENCE [LARGE SCALE GENOMIC DNA]</scope>
    <source>
        <strain evidence="5">DSM 28453</strain>
    </source>
</reference>
<dbReference type="InterPro" id="IPR027385">
    <property type="entry name" value="Beta-barrel_OMP"/>
</dbReference>
<dbReference type="Pfam" id="PF13505">
    <property type="entry name" value="OMP_b-brl"/>
    <property type="match status" value="1"/>
</dbReference>
<feature type="signal peptide" evidence="2">
    <location>
        <begin position="1"/>
        <end position="22"/>
    </location>
</feature>
<evidence type="ECO:0000256" key="1">
    <source>
        <dbReference type="ARBA" id="ARBA00022729"/>
    </source>
</evidence>
<protein>
    <submittedName>
        <fullName evidence="4">Opacity protein</fullName>
    </submittedName>
</protein>
<feature type="chain" id="PRO_5011635925" evidence="2">
    <location>
        <begin position="23"/>
        <end position="174"/>
    </location>
</feature>
<keyword evidence="1 2" id="KW-0732">Signal</keyword>
<dbReference type="Proteomes" id="UP000198851">
    <property type="component" value="Unassembled WGS sequence"/>
</dbReference>
<evidence type="ECO:0000313" key="4">
    <source>
        <dbReference type="EMBL" id="SFL38447.1"/>
    </source>
</evidence>
<gene>
    <name evidence="4" type="ORF">SAMN04488036_11190</name>
</gene>
<dbReference type="SUPFAM" id="SSF103515">
    <property type="entry name" value="Autotransporter"/>
    <property type="match status" value="1"/>
</dbReference>
<keyword evidence="5" id="KW-1185">Reference proteome</keyword>
<feature type="domain" description="Outer membrane protein beta-barrel" evidence="3">
    <location>
        <begin position="9"/>
        <end position="174"/>
    </location>
</feature>
<dbReference type="EMBL" id="FOSZ01000011">
    <property type="protein sequence ID" value="SFL38447.1"/>
    <property type="molecule type" value="Genomic_DNA"/>
</dbReference>
<organism evidence="4 5">
    <name type="scientific">Shimia haliotis</name>
    <dbReference type="NCBI Taxonomy" id="1280847"/>
    <lineage>
        <taxon>Bacteria</taxon>
        <taxon>Pseudomonadati</taxon>
        <taxon>Pseudomonadota</taxon>
        <taxon>Alphaproteobacteria</taxon>
        <taxon>Rhodobacterales</taxon>
        <taxon>Roseobacteraceae</taxon>
    </lineage>
</organism>
<dbReference type="AlphaFoldDB" id="A0A1I4HA07"/>
<evidence type="ECO:0000259" key="3">
    <source>
        <dbReference type="Pfam" id="PF13505"/>
    </source>
</evidence>
<proteinExistence type="predicted"/>
<dbReference type="RefSeq" id="WP_170846792.1">
    <property type="nucleotide sequence ID" value="NZ_FOSZ01000011.1"/>
</dbReference>
<dbReference type="InterPro" id="IPR036709">
    <property type="entry name" value="Autotransporte_beta_dom_sf"/>
</dbReference>
<dbReference type="STRING" id="1280847.SAMN04488036_11190"/>
<sequence>MTKHFLTSAAVTASLIAAPAFAQDWTGFYAGGQFGYGDEQLGSDSGHTWQGGLQAGYNHDFGGWVVGGEAEMKFSNADIAGDSFQDSIALKARVGYDLNGTLLYGTLGGVRGMMDVGASNISDNGIVYGFGAERMLSDHWSLGMEVLQSEYRNFGGGGSSLYDTSASLKVNYRF</sequence>